<accession>A0AAX2EIV1</accession>
<proteinExistence type="predicted"/>
<gene>
    <name evidence="1" type="ORF">SAMN04489762_3100</name>
</gene>
<dbReference type="AlphaFoldDB" id="A0AAX2EIV1"/>
<evidence type="ECO:0000313" key="1">
    <source>
        <dbReference type="EMBL" id="SEN92726.1"/>
    </source>
</evidence>
<sequence>MYSTVIKKSDDLMKKLVETLQKQGINATLCKRPLLQH</sequence>
<evidence type="ECO:0000313" key="2">
    <source>
        <dbReference type="Proteomes" id="UP000199735"/>
    </source>
</evidence>
<reference evidence="1 2" key="1">
    <citation type="submission" date="2016-10" db="EMBL/GenBank/DDBJ databases">
        <authorList>
            <person name="Varghese N."/>
            <person name="Submissions S."/>
        </authorList>
    </citation>
    <scope>NUCLEOTIDE SEQUENCE [LARGE SCALE GENOMIC DNA]</scope>
    <source>
        <strain evidence="1 2">DSM 21619</strain>
    </source>
</reference>
<dbReference type="EMBL" id="FOCD01000004">
    <property type="protein sequence ID" value="SEN92726.1"/>
    <property type="molecule type" value="Genomic_DNA"/>
</dbReference>
<dbReference type="Proteomes" id="UP000199735">
    <property type="component" value="Unassembled WGS sequence"/>
</dbReference>
<organism evidence="1 2">
    <name type="scientific">Terribacillus saccharophilus</name>
    <dbReference type="NCBI Taxonomy" id="361277"/>
    <lineage>
        <taxon>Bacteria</taxon>
        <taxon>Bacillati</taxon>
        <taxon>Bacillota</taxon>
        <taxon>Bacilli</taxon>
        <taxon>Bacillales</taxon>
        <taxon>Bacillaceae</taxon>
        <taxon>Terribacillus</taxon>
    </lineage>
</organism>
<protein>
    <submittedName>
        <fullName evidence="1">Uncharacterized protein</fullName>
    </submittedName>
</protein>
<comment type="caution">
    <text evidence="1">The sequence shown here is derived from an EMBL/GenBank/DDBJ whole genome shotgun (WGS) entry which is preliminary data.</text>
</comment>
<name>A0AAX2EIV1_9BACI</name>